<feature type="transmembrane region" description="Helical" evidence="1">
    <location>
        <begin position="174"/>
        <end position="194"/>
    </location>
</feature>
<feature type="transmembrane region" description="Helical" evidence="1">
    <location>
        <begin position="302"/>
        <end position="320"/>
    </location>
</feature>
<keyword evidence="3" id="KW-1185">Reference proteome</keyword>
<evidence type="ECO:0000256" key="1">
    <source>
        <dbReference type="SAM" id="Phobius"/>
    </source>
</evidence>
<accession>A0ABS0T8K7</accession>
<name>A0ABS0T8K7_9STAP</name>
<comment type="caution">
    <text evidence="2">The sequence shown here is derived from an EMBL/GenBank/DDBJ whole genome shotgun (WGS) entry which is preliminary data.</text>
</comment>
<organism evidence="2 3">
    <name type="scientific">Staphylococcus canis</name>
    <dbReference type="NCBI Taxonomy" id="2724942"/>
    <lineage>
        <taxon>Bacteria</taxon>
        <taxon>Bacillati</taxon>
        <taxon>Bacillota</taxon>
        <taxon>Bacilli</taxon>
        <taxon>Bacillales</taxon>
        <taxon>Staphylococcaceae</taxon>
        <taxon>Staphylococcus</taxon>
    </lineage>
</organism>
<keyword evidence="1" id="KW-0472">Membrane</keyword>
<dbReference type="PANTHER" id="PTHR41771">
    <property type="entry name" value="MEMBRANE PROTEIN-RELATED"/>
    <property type="match status" value="1"/>
</dbReference>
<feature type="transmembrane region" description="Helical" evidence="1">
    <location>
        <begin position="148"/>
        <end position="168"/>
    </location>
</feature>
<dbReference type="Proteomes" id="UP000751852">
    <property type="component" value="Unassembled WGS sequence"/>
</dbReference>
<gene>
    <name evidence="2" type="ORF">HHH54_05285</name>
</gene>
<reference evidence="2 3" key="1">
    <citation type="submission" date="2020-04" db="EMBL/GenBank/DDBJ databases">
        <title>Staphylococcus species from domestic dog.</title>
        <authorList>
            <person name="Paterson G.K."/>
        </authorList>
    </citation>
    <scope>NUCLEOTIDE SEQUENCE [LARGE SCALE GENOMIC DNA]</scope>
    <source>
        <strain evidence="2 3">H16/1A</strain>
    </source>
</reference>
<proteinExistence type="predicted"/>
<keyword evidence="1" id="KW-0812">Transmembrane</keyword>
<keyword evidence="1" id="KW-1133">Transmembrane helix</keyword>
<feature type="transmembrane region" description="Helical" evidence="1">
    <location>
        <begin position="12"/>
        <end position="30"/>
    </location>
</feature>
<sequence length="370" mass="41222">MYRRYMKRPWTYLILMSIIIAIGLTLFTRFNAAFYSTPIGEVTKVHHHHSTKTTDEHHNTDIAYSDILDIKVLNTKQKGHVYTVEHRYNASKSEFQAYHKGDQVLLHIGKSDASTYIVEKKRDTLITIVSSVFLILLLIVGKNVGLQSIASLIGNTIAVLSAILIHHYHAHWNLFLLMAIAVILSTTVTLILVIGWTKRTVITTLSTLLATFICIGIAWGVLTVTHSQGIKYETMPFLTSQPQTIFFASILIGTLGAVMDVAITISSGMAEILQRSPHISVSRWIQAGQNIGRDIMGTMTNILLFSYLAGALPMFLIFLKNGNTLTYSISMNWSLEIARAITGGIGIALTIPITIAFMQVWHKWKGVHLS</sequence>
<feature type="transmembrane region" description="Helical" evidence="1">
    <location>
        <begin position="340"/>
        <end position="361"/>
    </location>
</feature>
<feature type="transmembrane region" description="Helical" evidence="1">
    <location>
        <begin position="124"/>
        <end position="141"/>
    </location>
</feature>
<dbReference type="InterPro" id="IPR012507">
    <property type="entry name" value="YibE_F"/>
</dbReference>
<evidence type="ECO:0000313" key="3">
    <source>
        <dbReference type="Proteomes" id="UP000751852"/>
    </source>
</evidence>
<dbReference type="PANTHER" id="PTHR41771:SF1">
    <property type="entry name" value="MEMBRANE PROTEIN"/>
    <property type="match status" value="1"/>
</dbReference>
<feature type="transmembrane region" description="Helical" evidence="1">
    <location>
        <begin position="201"/>
        <end position="224"/>
    </location>
</feature>
<protein>
    <submittedName>
        <fullName evidence="2">YibE/F family protein</fullName>
    </submittedName>
</protein>
<feature type="transmembrane region" description="Helical" evidence="1">
    <location>
        <begin position="244"/>
        <end position="265"/>
    </location>
</feature>
<dbReference type="EMBL" id="JABANU010000011">
    <property type="protein sequence ID" value="MBI5975012.1"/>
    <property type="molecule type" value="Genomic_DNA"/>
</dbReference>
<evidence type="ECO:0000313" key="2">
    <source>
        <dbReference type="EMBL" id="MBI5975012.1"/>
    </source>
</evidence>
<dbReference type="Pfam" id="PF07907">
    <property type="entry name" value="YibE_F"/>
    <property type="match status" value="1"/>
</dbReference>